<feature type="compositionally biased region" description="Basic and acidic residues" evidence="1">
    <location>
        <begin position="36"/>
        <end position="52"/>
    </location>
</feature>
<dbReference type="Proteomes" id="UP000275078">
    <property type="component" value="Unassembled WGS sequence"/>
</dbReference>
<evidence type="ECO:0000313" key="3">
    <source>
        <dbReference type="Proteomes" id="UP000275078"/>
    </source>
</evidence>
<dbReference type="EMBL" id="ML119760">
    <property type="protein sequence ID" value="RPA75603.1"/>
    <property type="molecule type" value="Genomic_DNA"/>
</dbReference>
<name>A0A3N4HP32_ASCIM</name>
<keyword evidence="3" id="KW-1185">Reference proteome</keyword>
<reference evidence="2 3" key="1">
    <citation type="journal article" date="2018" name="Nat. Ecol. Evol.">
        <title>Pezizomycetes genomes reveal the molecular basis of ectomycorrhizal truffle lifestyle.</title>
        <authorList>
            <person name="Murat C."/>
            <person name="Payen T."/>
            <person name="Noel B."/>
            <person name="Kuo A."/>
            <person name="Morin E."/>
            <person name="Chen J."/>
            <person name="Kohler A."/>
            <person name="Krizsan K."/>
            <person name="Balestrini R."/>
            <person name="Da Silva C."/>
            <person name="Montanini B."/>
            <person name="Hainaut M."/>
            <person name="Levati E."/>
            <person name="Barry K.W."/>
            <person name="Belfiori B."/>
            <person name="Cichocki N."/>
            <person name="Clum A."/>
            <person name="Dockter R.B."/>
            <person name="Fauchery L."/>
            <person name="Guy J."/>
            <person name="Iotti M."/>
            <person name="Le Tacon F."/>
            <person name="Lindquist E.A."/>
            <person name="Lipzen A."/>
            <person name="Malagnac F."/>
            <person name="Mello A."/>
            <person name="Molinier V."/>
            <person name="Miyauchi S."/>
            <person name="Poulain J."/>
            <person name="Riccioni C."/>
            <person name="Rubini A."/>
            <person name="Sitrit Y."/>
            <person name="Splivallo R."/>
            <person name="Traeger S."/>
            <person name="Wang M."/>
            <person name="Zifcakova L."/>
            <person name="Wipf D."/>
            <person name="Zambonelli A."/>
            <person name="Paolocci F."/>
            <person name="Nowrousian M."/>
            <person name="Ottonello S."/>
            <person name="Baldrian P."/>
            <person name="Spatafora J.W."/>
            <person name="Henrissat B."/>
            <person name="Nagy L.G."/>
            <person name="Aury J.M."/>
            <person name="Wincker P."/>
            <person name="Grigoriev I.V."/>
            <person name="Bonfante P."/>
            <person name="Martin F.M."/>
        </authorList>
    </citation>
    <scope>NUCLEOTIDE SEQUENCE [LARGE SCALE GENOMIC DNA]</scope>
    <source>
        <strain evidence="2 3">RN42</strain>
    </source>
</reference>
<sequence length="164" mass="18128">MMDFLLSVNTQVKIDYQLELKDGIAQTDSSIGISTRSRDNRTTQKGNRQRELETPAKHVVALINSHASYRNTMNFGVEDGYFRSTMLHTGGHQRTAGLEGQSPGAASVLLPVRDSASVSVLFGFSLNSFGFPTELPSLPLRLLKANRVWPSIDPYDIGFTVLRL</sequence>
<organism evidence="2 3">
    <name type="scientific">Ascobolus immersus RN42</name>
    <dbReference type="NCBI Taxonomy" id="1160509"/>
    <lineage>
        <taxon>Eukaryota</taxon>
        <taxon>Fungi</taxon>
        <taxon>Dikarya</taxon>
        <taxon>Ascomycota</taxon>
        <taxon>Pezizomycotina</taxon>
        <taxon>Pezizomycetes</taxon>
        <taxon>Pezizales</taxon>
        <taxon>Ascobolaceae</taxon>
        <taxon>Ascobolus</taxon>
    </lineage>
</organism>
<accession>A0A3N4HP32</accession>
<protein>
    <submittedName>
        <fullName evidence="2">Uncharacterized protein</fullName>
    </submittedName>
</protein>
<dbReference type="AlphaFoldDB" id="A0A3N4HP32"/>
<evidence type="ECO:0000256" key="1">
    <source>
        <dbReference type="SAM" id="MobiDB-lite"/>
    </source>
</evidence>
<feature type="region of interest" description="Disordered" evidence="1">
    <location>
        <begin position="31"/>
        <end position="52"/>
    </location>
</feature>
<gene>
    <name evidence="2" type="ORF">BJ508DRAFT_379929</name>
</gene>
<evidence type="ECO:0000313" key="2">
    <source>
        <dbReference type="EMBL" id="RPA75603.1"/>
    </source>
</evidence>
<proteinExistence type="predicted"/>